<evidence type="ECO:0000256" key="4">
    <source>
        <dbReference type="ARBA" id="ARBA00022989"/>
    </source>
</evidence>
<dbReference type="Proteomes" id="UP001318040">
    <property type="component" value="Chromosome 6"/>
</dbReference>
<evidence type="ECO:0000256" key="3">
    <source>
        <dbReference type="ARBA" id="ARBA00022692"/>
    </source>
</evidence>
<evidence type="ECO:0000313" key="7">
    <source>
        <dbReference type="Proteomes" id="UP001318040"/>
    </source>
</evidence>
<dbReference type="GO" id="GO:0016020">
    <property type="term" value="C:membrane"/>
    <property type="evidence" value="ECO:0007669"/>
    <property type="project" value="UniProtKB-SubCell"/>
</dbReference>
<feature type="transmembrane region" description="Helical" evidence="6">
    <location>
        <begin position="7"/>
        <end position="26"/>
    </location>
</feature>
<dbReference type="GeneID" id="116939486"/>
<name>A0AAJ7WPA2_PETMA</name>
<sequence>MWDGALFFAALVICCFLIFLTVYFIITLSDLECDYLNATACCSRLNKWVLPDLLAHAIITVLMLVTMHWLIFLYNLPLAMWNIYRYLNIPSGNMGLYDPTEIHNRGQLKSSMKEAMVKLGYQLVSFFIYLYRYSSYSASTVNIYTLTYGYSRFCMLFY</sequence>
<gene>
    <name evidence="8" type="primary">CNIH4</name>
</gene>
<feature type="transmembrane region" description="Helical" evidence="6">
    <location>
        <begin position="53"/>
        <end position="76"/>
    </location>
</feature>
<dbReference type="RefSeq" id="XP_032803798.1">
    <property type="nucleotide sequence ID" value="XM_032947907.1"/>
</dbReference>
<proteinExistence type="inferred from homology"/>
<evidence type="ECO:0000313" key="8">
    <source>
        <dbReference type="RefSeq" id="XP_032803798.1"/>
    </source>
</evidence>
<protein>
    <submittedName>
        <fullName evidence="8">Protein cornichon homolog 4 isoform X1</fullName>
    </submittedName>
</protein>
<keyword evidence="7" id="KW-1185">Reference proteome</keyword>
<reference evidence="8" key="1">
    <citation type="submission" date="2025-08" db="UniProtKB">
        <authorList>
            <consortium name="RefSeq"/>
        </authorList>
    </citation>
    <scope>IDENTIFICATION</scope>
    <source>
        <tissue evidence="8">Sperm</tissue>
    </source>
</reference>
<dbReference type="KEGG" id="pmrn:116939486"/>
<keyword evidence="5 6" id="KW-0472">Membrane</keyword>
<comment type="subcellular location">
    <subcellularLocation>
        <location evidence="1">Membrane</location>
        <topology evidence="1">Multi-pass membrane protein</topology>
    </subcellularLocation>
</comment>
<dbReference type="AlphaFoldDB" id="A0AAJ7WPA2"/>
<accession>A0AAJ7WPA2</accession>
<dbReference type="SMART" id="SM01398">
    <property type="entry name" value="Cornichon"/>
    <property type="match status" value="1"/>
</dbReference>
<dbReference type="CTD" id="29097"/>
<evidence type="ECO:0000256" key="2">
    <source>
        <dbReference type="ARBA" id="ARBA00010095"/>
    </source>
</evidence>
<dbReference type="Pfam" id="PF03311">
    <property type="entry name" value="Cornichon"/>
    <property type="match status" value="1"/>
</dbReference>
<keyword evidence="4 6" id="KW-1133">Transmembrane helix</keyword>
<dbReference type="PANTHER" id="PTHR12290">
    <property type="entry name" value="CORNICHON-RELATED"/>
    <property type="match status" value="1"/>
</dbReference>
<dbReference type="GO" id="GO:0016192">
    <property type="term" value="P:vesicle-mediated transport"/>
    <property type="evidence" value="ECO:0007669"/>
    <property type="project" value="InterPro"/>
</dbReference>
<comment type="similarity">
    <text evidence="2">Belongs to the cornichon family.</text>
</comment>
<dbReference type="InterPro" id="IPR003377">
    <property type="entry name" value="Cornichon"/>
</dbReference>
<evidence type="ECO:0000256" key="5">
    <source>
        <dbReference type="ARBA" id="ARBA00023136"/>
    </source>
</evidence>
<keyword evidence="3 6" id="KW-0812">Transmembrane</keyword>
<evidence type="ECO:0000256" key="1">
    <source>
        <dbReference type="ARBA" id="ARBA00004141"/>
    </source>
</evidence>
<evidence type="ECO:0000256" key="6">
    <source>
        <dbReference type="SAM" id="Phobius"/>
    </source>
</evidence>
<organism evidence="7 8">
    <name type="scientific">Petromyzon marinus</name>
    <name type="common">Sea lamprey</name>
    <dbReference type="NCBI Taxonomy" id="7757"/>
    <lineage>
        <taxon>Eukaryota</taxon>
        <taxon>Metazoa</taxon>
        <taxon>Chordata</taxon>
        <taxon>Craniata</taxon>
        <taxon>Vertebrata</taxon>
        <taxon>Cyclostomata</taxon>
        <taxon>Hyperoartia</taxon>
        <taxon>Petromyzontiformes</taxon>
        <taxon>Petromyzontidae</taxon>
        <taxon>Petromyzon</taxon>
    </lineage>
</organism>